<sequence>MTSRFGAFRTSFRTSTTFPSHSTTPPIFLPHIPTYLPEAATMYLQPYSGYNQLNCFANASYPWAITLEEHWTSKAALPSEPARYHPLEGFINAILPQLSDLYDGRVADLDNNGIAIQVVSHSPGANLTNSQVQDANNELATAIKAHPNRLAGFALLPMADPVAAINELDRCINQLGFVGALVDNHVDQNFYDSSAYDPFWSKLVDLDVPIYIHPTFPSELMKEALYTGGGLDANPAAEAAIGTYGLGWHSSTANSLLRLLGAGVFDRHKDLKVIIGHTGETLPIMFQRIDRISTFWVTGRNFSDVMRNNVWITTSGMFDIPSLKNVQNWMPMDRVMLSVDYPYSQNALARTYLNQIAQAGALSPKDLQNFACGNAQKLLFNRKRPTML</sequence>
<dbReference type="GO" id="GO:0016787">
    <property type="term" value="F:hydrolase activity"/>
    <property type="evidence" value="ECO:0007669"/>
    <property type="project" value="InterPro"/>
</dbReference>
<organism evidence="5 6">
    <name type="scientific">Westerdykella ornata</name>
    <dbReference type="NCBI Taxonomy" id="318751"/>
    <lineage>
        <taxon>Eukaryota</taxon>
        <taxon>Fungi</taxon>
        <taxon>Dikarya</taxon>
        <taxon>Ascomycota</taxon>
        <taxon>Pezizomycotina</taxon>
        <taxon>Dothideomycetes</taxon>
        <taxon>Pleosporomycetidae</taxon>
        <taxon>Pleosporales</taxon>
        <taxon>Sporormiaceae</taxon>
        <taxon>Westerdykella</taxon>
    </lineage>
</organism>
<dbReference type="EMBL" id="ML986499">
    <property type="protein sequence ID" value="KAF2275021.1"/>
    <property type="molecule type" value="Genomic_DNA"/>
</dbReference>
<keyword evidence="2 3" id="KW-0456">Lyase</keyword>
<comment type="similarity">
    <text evidence="3">Belongs to the metallo-dependent hydrolases superfamily.</text>
</comment>
<gene>
    <name evidence="5" type="ORF">EI97DRAFT_434587</name>
</gene>
<dbReference type="GO" id="GO:0016831">
    <property type="term" value="F:carboxy-lyase activity"/>
    <property type="evidence" value="ECO:0007669"/>
    <property type="project" value="UniProtKB-KW"/>
</dbReference>
<dbReference type="GO" id="GO:0019748">
    <property type="term" value="P:secondary metabolic process"/>
    <property type="evidence" value="ECO:0007669"/>
    <property type="project" value="TreeGrafter"/>
</dbReference>
<keyword evidence="1 3" id="KW-0210">Decarboxylase</keyword>
<dbReference type="Proteomes" id="UP000800097">
    <property type="component" value="Unassembled WGS sequence"/>
</dbReference>
<dbReference type="PANTHER" id="PTHR21240:SF30">
    <property type="entry name" value="AMIDOHYDROLASE-RELATED DOMAIN-CONTAINING PROTEIN-RELATED"/>
    <property type="match status" value="1"/>
</dbReference>
<evidence type="ECO:0000256" key="3">
    <source>
        <dbReference type="RuleBase" id="RU366045"/>
    </source>
</evidence>
<protein>
    <recommendedName>
        <fullName evidence="4">Amidohydrolase-related domain-containing protein</fullName>
    </recommendedName>
</protein>
<feature type="domain" description="Amidohydrolase-related" evidence="4">
    <location>
        <begin position="127"/>
        <end position="379"/>
    </location>
</feature>
<dbReference type="OrthoDB" id="432010at2759"/>
<dbReference type="Gene3D" id="3.20.20.140">
    <property type="entry name" value="Metal-dependent hydrolases"/>
    <property type="match status" value="1"/>
</dbReference>
<name>A0A6A6JEN4_WESOR</name>
<reference evidence="5" key="1">
    <citation type="journal article" date="2020" name="Stud. Mycol.">
        <title>101 Dothideomycetes genomes: a test case for predicting lifestyles and emergence of pathogens.</title>
        <authorList>
            <person name="Haridas S."/>
            <person name="Albert R."/>
            <person name="Binder M."/>
            <person name="Bloem J."/>
            <person name="Labutti K."/>
            <person name="Salamov A."/>
            <person name="Andreopoulos B."/>
            <person name="Baker S."/>
            <person name="Barry K."/>
            <person name="Bills G."/>
            <person name="Bluhm B."/>
            <person name="Cannon C."/>
            <person name="Castanera R."/>
            <person name="Culley D."/>
            <person name="Daum C."/>
            <person name="Ezra D."/>
            <person name="Gonzalez J."/>
            <person name="Henrissat B."/>
            <person name="Kuo A."/>
            <person name="Liang C."/>
            <person name="Lipzen A."/>
            <person name="Lutzoni F."/>
            <person name="Magnuson J."/>
            <person name="Mondo S."/>
            <person name="Nolan M."/>
            <person name="Ohm R."/>
            <person name="Pangilinan J."/>
            <person name="Park H.-J."/>
            <person name="Ramirez L."/>
            <person name="Alfaro M."/>
            <person name="Sun H."/>
            <person name="Tritt A."/>
            <person name="Yoshinaga Y."/>
            <person name="Zwiers L.-H."/>
            <person name="Turgeon B."/>
            <person name="Goodwin S."/>
            <person name="Spatafora J."/>
            <person name="Crous P."/>
            <person name="Grigoriev I."/>
        </authorList>
    </citation>
    <scope>NUCLEOTIDE SEQUENCE</scope>
    <source>
        <strain evidence="5">CBS 379.55</strain>
    </source>
</reference>
<evidence type="ECO:0000313" key="5">
    <source>
        <dbReference type="EMBL" id="KAF2275021.1"/>
    </source>
</evidence>
<dbReference type="GO" id="GO:0005829">
    <property type="term" value="C:cytosol"/>
    <property type="evidence" value="ECO:0007669"/>
    <property type="project" value="TreeGrafter"/>
</dbReference>
<dbReference type="RefSeq" id="XP_033652560.1">
    <property type="nucleotide sequence ID" value="XM_033798669.1"/>
</dbReference>
<dbReference type="InterPro" id="IPR032466">
    <property type="entry name" value="Metal_Hydrolase"/>
</dbReference>
<dbReference type="AlphaFoldDB" id="A0A6A6JEN4"/>
<proteinExistence type="inferred from homology"/>
<dbReference type="Pfam" id="PF04909">
    <property type="entry name" value="Amidohydro_2"/>
    <property type="match status" value="1"/>
</dbReference>
<evidence type="ECO:0000256" key="1">
    <source>
        <dbReference type="ARBA" id="ARBA00022793"/>
    </source>
</evidence>
<dbReference type="InterPro" id="IPR006680">
    <property type="entry name" value="Amidohydro-rel"/>
</dbReference>
<dbReference type="PANTHER" id="PTHR21240">
    <property type="entry name" value="2-AMINO-3-CARBOXYLMUCONATE-6-SEMIALDEHYDE DECARBOXYLASE"/>
    <property type="match status" value="1"/>
</dbReference>
<accession>A0A6A6JEN4</accession>
<evidence type="ECO:0000259" key="4">
    <source>
        <dbReference type="Pfam" id="PF04909"/>
    </source>
</evidence>
<keyword evidence="6" id="KW-1185">Reference proteome</keyword>
<evidence type="ECO:0000313" key="6">
    <source>
        <dbReference type="Proteomes" id="UP000800097"/>
    </source>
</evidence>
<dbReference type="InterPro" id="IPR032465">
    <property type="entry name" value="ACMSD"/>
</dbReference>
<dbReference type="SUPFAM" id="SSF51556">
    <property type="entry name" value="Metallo-dependent hydrolases"/>
    <property type="match status" value="1"/>
</dbReference>
<dbReference type="GeneID" id="54551844"/>
<evidence type="ECO:0000256" key="2">
    <source>
        <dbReference type="ARBA" id="ARBA00023239"/>
    </source>
</evidence>